<evidence type="ECO:0000313" key="11">
    <source>
        <dbReference type="EMBL" id="EPY30905.1"/>
    </source>
</evidence>
<evidence type="ECO:0000313" key="12">
    <source>
        <dbReference type="EMBL" id="EPY33326.1"/>
    </source>
</evidence>
<evidence type="ECO:0000256" key="7">
    <source>
        <dbReference type="ARBA" id="ARBA00022884"/>
    </source>
</evidence>
<dbReference type="SUPFAM" id="SSF53335">
    <property type="entry name" value="S-adenosyl-L-methionine-dependent methyltransferases"/>
    <property type="match status" value="1"/>
</dbReference>
<comment type="function">
    <text evidence="9">Catalyzes the formation of N(7)-methylguanine at position 46 (m7G46) in tRNA.</text>
</comment>
<feature type="binding site" evidence="9">
    <location>
        <position position="102"/>
    </location>
    <ligand>
        <name>S-adenosyl-L-methionine</name>
        <dbReference type="ChEBI" id="CHEBI:59789"/>
    </ligand>
</feature>
<comment type="caution">
    <text evidence="11">The sequence shown here is derived from an EMBL/GenBank/DDBJ whole genome shotgun (WGS) entry which is preliminary data.</text>
</comment>
<keyword evidence="13" id="KW-1185">Reference proteome</keyword>
<feature type="active site" evidence="9">
    <location>
        <position position="185"/>
    </location>
</feature>
<dbReference type="Pfam" id="PF02390">
    <property type="entry name" value="Methyltransf_4"/>
    <property type="match status" value="1"/>
</dbReference>
<keyword evidence="2 9" id="KW-0820">tRNA-binding</keyword>
<evidence type="ECO:0000256" key="6">
    <source>
        <dbReference type="ARBA" id="ARBA00022694"/>
    </source>
</evidence>
<evidence type="ECO:0000256" key="9">
    <source>
        <dbReference type="HAMAP-Rule" id="MF_03055"/>
    </source>
</evidence>
<sequence length="296" mass="33971">MHLNSDFSHFFISSSSSSLGHCVPPFAHLSFSIPPPRRPSNDYMSSFEGTARWTRLPIRTRPHRNPLADNDDEHPESPGDFTEKMMSHYPNMNATVEVVDVGCAFGGMLFRMAPLFPTTCMLGLEIRPKVVAFAQEKVTALRVENAAHLSEHYRNIWFEQLNVMKYGSNCFTKGQLKMLFFCYPDPHWKRKNIRRRIISPSLVQEYAYWLRVGGLLFTVSDVEGLETWMTECLDACPLFRRLTDDEVTKDPRVAEVLEIAKNASEDAQRTERKGLNKFFAIHIRIKSPHYAHGTSI</sequence>
<comment type="catalytic activity">
    <reaction evidence="1 9">
        <text>guanosine(46) in tRNA + S-adenosyl-L-methionine = N(7)-methylguanosine(46) in tRNA + S-adenosyl-L-homocysteine</text>
        <dbReference type="Rhea" id="RHEA:42708"/>
        <dbReference type="Rhea" id="RHEA-COMP:10188"/>
        <dbReference type="Rhea" id="RHEA-COMP:10189"/>
        <dbReference type="ChEBI" id="CHEBI:57856"/>
        <dbReference type="ChEBI" id="CHEBI:59789"/>
        <dbReference type="ChEBI" id="CHEBI:74269"/>
        <dbReference type="ChEBI" id="CHEBI:74480"/>
        <dbReference type="EC" id="2.1.1.33"/>
    </reaction>
</comment>
<dbReference type="PANTHER" id="PTHR23417:SF16">
    <property type="entry name" value="TRNA (GUANINE-N(7)-)-METHYLTRANSFERASE"/>
    <property type="match status" value="1"/>
</dbReference>
<dbReference type="GO" id="GO:0000049">
    <property type="term" value="F:tRNA binding"/>
    <property type="evidence" value="ECO:0007669"/>
    <property type="project" value="UniProtKB-UniRule"/>
</dbReference>
<feature type="binding site" evidence="9">
    <location>
        <position position="182"/>
    </location>
    <ligand>
        <name>S-adenosyl-L-methionine</name>
        <dbReference type="ChEBI" id="CHEBI:59789"/>
    </ligand>
</feature>
<feature type="binding site" evidence="9">
    <location>
        <begin position="162"/>
        <end position="163"/>
    </location>
    <ligand>
        <name>S-adenosyl-L-methionine</name>
        <dbReference type="ChEBI" id="CHEBI:59789"/>
    </ligand>
</feature>
<evidence type="ECO:0000256" key="8">
    <source>
        <dbReference type="ARBA" id="ARBA00023242"/>
    </source>
</evidence>
<dbReference type="AlphaFoldDB" id="S9W4U1"/>
<evidence type="ECO:0000256" key="1">
    <source>
        <dbReference type="ARBA" id="ARBA00000142"/>
    </source>
</evidence>
<name>S9W4U1_9TRYP</name>
<evidence type="ECO:0000256" key="5">
    <source>
        <dbReference type="ARBA" id="ARBA00022691"/>
    </source>
</evidence>
<reference evidence="11" key="2">
    <citation type="submission" date="2013-03" db="EMBL/GenBank/DDBJ databases">
        <authorList>
            <person name="Motta M.C.M."/>
            <person name="Martins A.C.A."/>
            <person name="Preta C.M.C.C."/>
            <person name="Silva R."/>
            <person name="de Souza S.S."/>
            <person name="Klein C.C."/>
            <person name="de Almeida L.G.P."/>
            <person name="Cunha O.L."/>
            <person name="Colabardini A.C."/>
            <person name="Lima B.A."/>
            <person name="Machado C.R."/>
            <person name="Soares C.M.A."/>
            <person name="de Menezes C.B.A."/>
            <person name="Bartolomeu D.C."/>
            <person name="Grisard E.C."/>
            <person name="Fantinatti-Garboggini F."/>
            <person name="Rodrigues-Luiz G.F."/>
            <person name="Wagner G."/>
            <person name="Goldman G.H."/>
            <person name="Fietto J.L.R."/>
            <person name="Ciapina L.P."/>
            <person name="Brocchi M."/>
            <person name="Elias M.C."/>
            <person name="Goldman M.H.S."/>
            <person name="Sagot M.-F."/>
            <person name="Pereira M."/>
            <person name="Stoco P.H."/>
            <person name="Teixeira S.M.R."/>
            <person name="de Mendonca-Neto R.P."/>
            <person name="Maciel T.E.F."/>
            <person name="Mendes T.A.O."/>
            <person name="Urmenyi T.P."/>
            <person name="Teixeira M.M.G."/>
            <person name="de Camargo E.F.P."/>
            <person name="de Sousa W."/>
            <person name="Schenkman S."/>
            <person name="de Vasconcelos A.T.R."/>
        </authorList>
    </citation>
    <scope>NUCLEOTIDE SEQUENCE</scope>
</reference>
<keyword evidence="4 9" id="KW-0808">Transferase</keyword>
<comment type="pathway">
    <text evidence="9">tRNA modification; N(7)-methylguanine-tRNA biosynthesis.</text>
</comment>
<dbReference type="InterPro" id="IPR029063">
    <property type="entry name" value="SAM-dependent_MTases_sf"/>
</dbReference>
<keyword evidence="8 9" id="KW-0539">Nucleus</keyword>
<protein>
    <recommendedName>
        <fullName evidence="9">tRNA (guanine-N(7)-)-methyltransferase</fullName>
        <ecNumber evidence="9">2.1.1.33</ecNumber>
    </recommendedName>
    <alternativeName>
        <fullName evidence="9">tRNA (guanine(46)-N(7))-methyltransferase</fullName>
    </alternativeName>
    <alternativeName>
        <fullName evidence="9">tRNA(m7G46)-methyltransferase</fullName>
    </alternativeName>
</protein>
<feature type="binding site" evidence="9">
    <location>
        <begin position="264"/>
        <end position="266"/>
    </location>
    <ligand>
        <name>S-adenosyl-L-methionine</name>
        <dbReference type="ChEBI" id="CHEBI:59789"/>
    </ligand>
</feature>
<keyword evidence="6 9" id="KW-0819">tRNA processing</keyword>
<dbReference type="EC" id="2.1.1.33" evidence="9"/>
<dbReference type="GO" id="GO:0008176">
    <property type="term" value="F:tRNA (guanine(46)-N7)-methyltransferase activity"/>
    <property type="evidence" value="ECO:0007669"/>
    <property type="project" value="UniProtKB-UniRule"/>
</dbReference>
<feature type="binding site" evidence="9">
    <location>
        <begin position="125"/>
        <end position="126"/>
    </location>
    <ligand>
        <name>S-adenosyl-L-methionine</name>
        <dbReference type="ChEBI" id="CHEBI:59789"/>
    </ligand>
</feature>
<dbReference type="InterPro" id="IPR003358">
    <property type="entry name" value="tRNA_(Gua-N-7)_MeTrfase_Trmb"/>
</dbReference>
<dbReference type="FunFam" id="3.40.50.150:FF:000372">
    <property type="entry name" value="tRNA (guanine-N(7)-)-methyltransferase"/>
    <property type="match status" value="1"/>
</dbReference>
<feature type="region of interest" description="Disordered" evidence="10">
    <location>
        <begin position="58"/>
        <end position="84"/>
    </location>
</feature>
<evidence type="ECO:0000313" key="13">
    <source>
        <dbReference type="Proteomes" id="UP000015354"/>
    </source>
</evidence>
<dbReference type="Proteomes" id="UP000015354">
    <property type="component" value="Unassembled WGS sequence"/>
</dbReference>
<dbReference type="InterPro" id="IPR025763">
    <property type="entry name" value="Trm8_euk"/>
</dbReference>
<keyword evidence="7 9" id="KW-0694">RNA-binding</keyword>
<comment type="subcellular location">
    <subcellularLocation>
        <location evidence="9">Nucleus</location>
    </subcellularLocation>
</comment>
<organism evidence="11 13">
    <name type="scientific">Strigomonas culicis</name>
    <dbReference type="NCBI Taxonomy" id="28005"/>
    <lineage>
        <taxon>Eukaryota</taxon>
        <taxon>Discoba</taxon>
        <taxon>Euglenozoa</taxon>
        <taxon>Kinetoplastea</taxon>
        <taxon>Metakinetoplastina</taxon>
        <taxon>Trypanosomatida</taxon>
        <taxon>Trypanosomatidae</taxon>
        <taxon>Strigomonadinae</taxon>
        <taxon>Strigomonas</taxon>
    </lineage>
</organism>
<proteinExistence type="inferred from homology"/>
<dbReference type="GO" id="GO:0005634">
    <property type="term" value="C:nucleus"/>
    <property type="evidence" value="ECO:0007669"/>
    <property type="project" value="UniProtKB-SubCell"/>
</dbReference>
<dbReference type="PROSITE" id="PS51625">
    <property type="entry name" value="SAM_MT_TRMB"/>
    <property type="match status" value="1"/>
</dbReference>
<feature type="compositionally biased region" description="Basic and acidic residues" evidence="10">
    <location>
        <begin position="75"/>
        <end position="84"/>
    </location>
</feature>
<dbReference type="OrthoDB" id="47276at2759"/>
<dbReference type="GO" id="GO:0043527">
    <property type="term" value="C:tRNA methyltransferase complex"/>
    <property type="evidence" value="ECO:0007669"/>
    <property type="project" value="TreeGrafter"/>
</dbReference>
<dbReference type="Gene3D" id="3.40.50.150">
    <property type="entry name" value="Vaccinia Virus protein VP39"/>
    <property type="match status" value="1"/>
</dbReference>
<evidence type="ECO:0000256" key="10">
    <source>
        <dbReference type="SAM" id="MobiDB-lite"/>
    </source>
</evidence>
<dbReference type="EMBL" id="ATMH01003798">
    <property type="protein sequence ID" value="EPY30905.1"/>
    <property type="molecule type" value="Genomic_DNA"/>
</dbReference>
<dbReference type="UniPathway" id="UPA00989"/>
<dbReference type="EMBL" id="ATMH01002302">
    <property type="protein sequence ID" value="EPY33326.1"/>
    <property type="molecule type" value="Genomic_DNA"/>
</dbReference>
<comment type="similarity">
    <text evidence="9">Belongs to the class I-like SAM-binding methyltransferase superfamily. TrmB family.</text>
</comment>
<dbReference type="PANTHER" id="PTHR23417">
    <property type="entry name" value="3-DEOXY-D-MANNO-OCTULOSONIC-ACID TRANSFERASE/TRNA GUANINE-N 7 - -METHYLTRANSFERASE"/>
    <property type="match status" value="1"/>
</dbReference>
<evidence type="ECO:0000256" key="2">
    <source>
        <dbReference type="ARBA" id="ARBA00022555"/>
    </source>
</evidence>
<evidence type="ECO:0000256" key="4">
    <source>
        <dbReference type="ARBA" id="ARBA00022679"/>
    </source>
</evidence>
<gene>
    <name evidence="12" type="ORF">STCU_02302</name>
    <name evidence="11" type="ORF">STCU_03798</name>
</gene>
<keyword evidence="3 9" id="KW-0489">Methyltransferase</keyword>
<dbReference type="HAMAP" id="MF_03055">
    <property type="entry name" value="tRNA_methyltr_TrmB_euk"/>
    <property type="match status" value="1"/>
</dbReference>
<accession>S9W4U1</accession>
<reference evidence="11 13" key="1">
    <citation type="journal article" date="2013" name="PLoS ONE">
        <title>Predicting the Proteins of Angomonas deanei, Strigomonas culicis and Their Respective Endosymbionts Reveals New Aspects of the Trypanosomatidae Family.</title>
        <authorList>
            <person name="Motta M.C."/>
            <person name="Martins A.C."/>
            <person name="de Souza S.S."/>
            <person name="Catta-Preta C.M."/>
            <person name="Silva R."/>
            <person name="Klein C.C."/>
            <person name="de Almeida L.G."/>
            <person name="de Lima Cunha O."/>
            <person name="Ciapina L.P."/>
            <person name="Brocchi M."/>
            <person name="Colabardini A.C."/>
            <person name="de Araujo Lima B."/>
            <person name="Machado C.R."/>
            <person name="de Almeida Soares C.M."/>
            <person name="Probst C.M."/>
            <person name="de Menezes C.B."/>
            <person name="Thompson C.E."/>
            <person name="Bartholomeu D.C."/>
            <person name="Gradia D.F."/>
            <person name="Pavoni D.P."/>
            <person name="Grisard E.C."/>
            <person name="Fantinatti-Garboggini F."/>
            <person name="Marchini F.K."/>
            <person name="Rodrigues-Luiz G.F."/>
            <person name="Wagner G."/>
            <person name="Goldman G.H."/>
            <person name="Fietto J.L."/>
            <person name="Elias M.C."/>
            <person name="Goldman M.H."/>
            <person name="Sagot M.F."/>
            <person name="Pereira M."/>
            <person name="Stoco P.H."/>
            <person name="de Mendonca-Neto R.P."/>
            <person name="Teixeira S.M."/>
            <person name="Maciel T.E."/>
            <person name="de Oliveira Mendes T.A."/>
            <person name="Urmenyi T.P."/>
            <person name="de Souza W."/>
            <person name="Schenkman S."/>
            <person name="de Vasconcelos A.T."/>
        </authorList>
    </citation>
    <scope>NUCLEOTIDE SEQUENCE [LARGE SCALE GENOMIC DNA]</scope>
</reference>
<keyword evidence="5 9" id="KW-0949">S-adenosyl-L-methionine</keyword>
<evidence type="ECO:0000256" key="3">
    <source>
        <dbReference type="ARBA" id="ARBA00022603"/>
    </source>
</evidence>